<proteinExistence type="predicted"/>
<evidence type="ECO:0000256" key="4">
    <source>
        <dbReference type="ARBA" id="ARBA00021221"/>
    </source>
</evidence>
<feature type="domain" description="Alanine dehydrogenase/pyridine nucleotide transhydrogenase NAD(H)-binding" evidence="12">
    <location>
        <begin position="163"/>
        <end position="339"/>
    </location>
</feature>
<comment type="pathway">
    <text evidence="1">Amino-acid biosynthesis; L-lysine biosynthesis via AAA pathway; L-lysine from L-alpha-aminoadipate (fungal route): step 3/3.</text>
</comment>
<evidence type="ECO:0000256" key="6">
    <source>
        <dbReference type="ARBA" id="ARBA00023002"/>
    </source>
</evidence>
<evidence type="ECO:0000259" key="12">
    <source>
        <dbReference type="SMART" id="SM01002"/>
    </source>
</evidence>
<dbReference type="Proteomes" id="UP000753961">
    <property type="component" value="Unassembled WGS sequence"/>
</dbReference>
<feature type="binding site" evidence="11">
    <location>
        <position position="212"/>
    </location>
    <ligand>
        <name>NAD(+)</name>
        <dbReference type="ChEBI" id="CHEBI:57540"/>
    </ligand>
</feature>
<dbReference type="GO" id="GO:0009085">
    <property type="term" value="P:lysine biosynthetic process"/>
    <property type="evidence" value="ECO:0007669"/>
    <property type="project" value="InterPro"/>
</dbReference>
<evidence type="ECO:0000313" key="14">
    <source>
        <dbReference type="EMBL" id="MBY5957764.1"/>
    </source>
</evidence>
<dbReference type="InterPro" id="IPR051168">
    <property type="entry name" value="AASS"/>
</dbReference>
<accession>A0A953LCG8</accession>
<dbReference type="Pfam" id="PF05222">
    <property type="entry name" value="AlaDh_PNT_N"/>
    <property type="match status" value="1"/>
</dbReference>
<keyword evidence="5" id="KW-0028">Amino-acid biosynthesis</keyword>
<keyword evidence="6" id="KW-0560">Oxidoreductase</keyword>
<evidence type="ECO:0000313" key="15">
    <source>
        <dbReference type="Proteomes" id="UP000753961"/>
    </source>
</evidence>
<dbReference type="InterPro" id="IPR027281">
    <property type="entry name" value="Lys1"/>
</dbReference>
<dbReference type="AlphaFoldDB" id="A0A953LCG8"/>
<dbReference type="SUPFAM" id="SSF52283">
    <property type="entry name" value="Formate/glycerate dehydrogenase catalytic domain-like"/>
    <property type="match status" value="1"/>
</dbReference>
<evidence type="ECO:0000256" key="5">
    <source>
        <dbReference type="ARBA" id="ARBA00022605"/>
    </source>
</evidence>
<dbReference type="CDD" id="cd05199">
    <property type="entry name" value="SDH_like"/>
    <property type="match status" value="1"/>
</dbReference>
<dbReference type="EMBL" id="JAHVHU010000006">
    <property type="protein sequence ID" value="MBY5957764.1"/>
    <property type="molecule type" value="Genomic_DNA"/>
</dbReference>
<evidence type="ECO:0000256" key="3">
    <source>
        <dbReference type="ARBA" id="ARBA00012847"/>
    </source>
</evidence>
<name>A0A953LCG8_9BACT</name>
<comment type="caution">
    <text evidence="14">The sequence shown here is derived from an EMBL/GenBank/DDBJ whole genome shotgun (WGS) entry which is preliminary data.</text>
</comment>
<dbReference type="PANTHER" id="PTHR11133:SF22">
    <property type="entry name" value="ALPHA-AMINOADIPIC SEMIALDEHYDE SYNTHASE, MITOCHONDRIAL"/>
    <property type="match status" value="1"/>
</dbReference>
<feature type="binding site" evidence="11">
    <location>
        <begin position="185"/>
        <end position="186"/>
    </location>
    <ligand>
        <name>NAD(+)</name>
        <dbReference type="ChEBI" id="CHEBI:57540"/>
    </ligand>
</feature>
<feature type="active site" description="Proton acceptor" evidence="10">
    <location>
        <position position="71"/>
    </location>
</feature>
<reference evidence="14" key="1">
    <citation type="submission" date="2021-06" db="EMBL/GenBank/DDBJ databases">
        <title>44 bacteria genomes isolated from Dapeng, Shenzhen.</title>
        <authorList>
            <person name="Zheng W."/>
            <person name="Yu S."/>
            <person name="Huang Y."/>
        </authorList>
    </citation>
    <scope>NUCLEOTIDE SEQUENCE</scope>
    <source>
        <strain evidence="14">DP5N28-2</strain>
    </source>
</reference>
<evidence type="ECO:0000256" key="10">
    <source>
        <dbReference type="PIRSR" id="PIRSR018250-1"/>
    </source>
</evidence>
<dbReference type="SMART" id="SM01003">
    <property type="entry name" value="AlaDh_PNT_N"/>
    <property type="match status" value="1"/>
</dbReference>
<feature type="active site" description="Proton donor" evidence="10">
    <location>
        <position position="89"/>
    </location>
</feature>
<dbReference type="EC" id="1.5.1.7" evidence="3"/>
<comment type="subunit">
    <text evidence="2">Monomer.</text>
</comment>
<feature type="binding site" evidence="11">
    <location>
        <begin position="340"/>
        <end position="343"/>
    </location>
    <ligand>
        <name>NAD(+)</name>
        <dbReference type="ChEBI" id="CHEBI:57540"/>
    </ligand>
</feature>
<sequence>MKIGIIKEGKIPRDARVVLKPSQCAYLRNKEGADLVVQSSEVRCYSDEEYRAQGVPVVSSVDDCDILLGVKEVPVAELIAHKTYFFFSHTIKAQPYNRELLRKILDKNIRLLDYEVLTDAQGKRLIAFGFFAGMVGAHNALLTYGRRSGSFALGRMKDAFDYAQIKKTYQDISWPAIKIVLTGKGRVGAGAAKVLDDMGIRKVNSDEFLQQDFDEAVYTQIDFDKYVRPKPSSRHGLKDFFEHPEEFESAFSPFAAVADVMINGVYWDNKAPAFFTKEDMRRSDYRIEVIADITCDIAPVSSIPSTLRATTIDDPFFGYDPVSEKETDPFQDHAIDMMTIDNLPNELPRDASTSFGQQFIEHIWPQIKAGDFEGDILLGATIAREGKLGPHFKYLEDFVAK</sequence>
<dbReference type="Gene3D" id="3.40.50.720">
    <property type="entry name" value="NAD(P)-binding Rossmann-like Domain"/>
    <property type="match status" value="2"/>
</dbReference>
<evidence type="ECO:0000256" key="9">
    <source>
        <dbReference type="ARBA" id="ARBA00047860"/>
    </source>
</evidence>
<keyword evidence="7" id="KW-1015">Disulfide bond</keyword>
<organism evidence="14 15">
    <name type="scientific">Membranihabitans marinus</name>
    <dbReference type="NCBI Taxonomy" id="1227546"/>
    <lineage>
        <taxon>Bacteria</taxon>
        <taxon>Pseudomonadati</taxon>
        <taxon>Bacteroidota</taxon>
        <taxon>Saprospiria</taxon>
        <taxon>Saprospirales</taxon>
        <taxon>Saprospiraceae</taxon>
        <taxon>Membranihabitans</taxon>
    </lineage>
</organism>
<evidence type="ECO:0000259" key="13">
    <source>
        <dbReference type="SMART" id="SM01003"/>
    </source>
</evidence>
<evidence type="ECO:0000256" key="8">
    <source>
        <dbReference type="ARBA" id="ARBA00033228"/>
    </source>
</evidence>
<evidence type="ECO:0000256" key="2">
    <source>
        <dbReference type="ARBA" id="ARBA00011245"/>
    </source>
</evidence>
<dbReference type="PIRSF" id="PIRSF018250">
    <property type="entry name" value="Saccharopine_DH_Lys"/>
    <property type="match status" value="1"/>
</dbReference>
<dbReference type="InterPro" id="IPR007698">
    <property type="entry name" value="AlaDH/PNT_NAD(H)-bd"/>
</dbReference>
<feature type="domain" description="Alanine dehydrogenase/pyridine nucleotide transhydrogenase N-terminal" evidence="13">
    <location>
        <begin position="4"/>
        <end position="135"/>
    </location>
</feature>
<comment type="catalytic activity">
    <reaction evidence="9">
        <text>L-saccharopine + NAD(+) + H2O = L-lysine + 2-oxoglutarate + NADH + H(+)</text>
        <dbReference type="Rhea" id="RHEA:12440"/>
        <dbReference type="ChEBI" id="CHEBI:15377"/>
        <dbReference type="ChEBI" id="CHEBI:15378"/>
        <dbReference type="ChEBI" id="CHEBI:16810"/>
        <dbReference type="ChEBI" id="CHEBI:32551"/>
        <dbReference type="ChEBI" id="CHEBI:57540"/>
        <dbReference type="ChEBI" id="CHEBI:57945"/>
        <dbReference type="ChEBI" id="CHEBI:57951"/>
        <dbReference type="EC" id="1.5.1.7"/>
    </reaction>
</comment>
<dbReference type="SMART" id="SM01002">
    <property type="entry name" value="AlaDh_PNT_C"/>
    <property type="match status" value="1"/>
</dbReference>
<evidence type="ECO:0000256" key="7">
    <source>
        <dbReference type="ARBA" id="ARBA00023157"/>
    </source>
</evidence>
<feature type="binding site" evidence="11">
    <location>
        <position position="266"/>
    </location>
    <ligand>
        <name>NAD(+)</name>
        <dbReference type="ChEBI" id="CHEBI:57540"/>
    </ligand>
</feature>
<dbReference type="GO" id="GO:0004754">
    <property type="term" value="F:saccharopine dehydrogenase (NAD+, L-lysine-forming) activity"/>
    <property type="evidence" value="ECO:0007669"/>
    <property type="project" value="UniProtKB-EC"/>
</dbReference>
<keyword evidence="15" id="KW-1185">Reference proteome</keyword>
<evidence type="ECO:0000256" key="11">
    <source>
        <dbReference type="PIRSR" id="PIRSR018250-3"/>
    </source>
</evidence>
<dbReference type="RefSeq" id="WP_222579286.1">
    <property type="nucleotide sequence ID" value="NZ_JAHVHU010000006.1"/>
</dbReference>
<gene>
    <name evidence="14" type="ORF">KUV50_06465</name>
</gene>
<dbReference type="PANTHER" id="PTHR11133">
    <property type="entry name" value="SACCHAROPINE DEHYDROGENASE"/>
    <property type="match status" value="1"/>
</dbReference>
<protein>
    <recommendedName>
        <fullName evidence="4">Saccharopine dehydrogenase [NAD(+), L-lysine-forming]</fullName>
        <ecNumber evidence="3">1.5.1.7</ecNumber>
    </recommendedName>
    <alternativeName>
        <fullName evidence="8">Lysine--2-oxoglutarate reductase</fullName>
    </alternativeName>
</protein>
<keyword evidence="11" id="KW-0520">NAD</keyword>
<evidence type="ECO:0000256" key="1">
    <source>
        <dbReference type="ARBA" id="ARBA00004884"/>
    </source>
</evidence>
<dbReference type="InterPro" id="IPR007886">
    <property type="entry name" value="AlaDH/PNT_N"/>
</dbReference>